<sequence length="419" mass="45001">MQSAIVLDAGSSSVKAACSTATAPNSFPSLAGRAKYKPLFHTSHGDAAVAVGNTAAERRGLLHLSYPIQHGSIVDWDAWHLLLQHIEQQLNTPLAERDVFWVEHPFSSRPQRARVAQVLFEEKSISGMCVGVAPLLSLYATGNTTGMVLDVGDGVSSVAAAVQGYAVTAMMQREDFGGGAVTQYLQRLLREYGSYYATCDGGDGSHGVHSTVTSRFNPSRCGAERELVRTIKEQRCEVSPHPVPTSAIPARAAEGAAGDDGEGDTALLSFAQAVAATPPKKHCLPDGTELMLGYELLQAPEVLFNPALLGKEHVGLAELVANAVRVADIELRAELCQHVYLTGGSTLLSGFGQRFLSELLRLTPRNCKVRVSAPAERSHMAWLGASFLTRLSTFPQEMVVSRADFLEEGERALHNRRVG</sequence>
<dbReference type="EMBL" id="MKGL01000141">
    <property type="protein sequence ID" value="RNF05185.1"/>
    <property type="molecule type" value="Genomic_DNA"/>
</dbReference>
<dbReference type="Gene3D" id="3.30.420.40">
    <property type="match status" value="2"/>
</dbReference>
<dbReference type="OMA" id="PKYPRCL"/>
<proteinExistence type="inferred from homology"/>
<dbReference type="PANTHER" id="PTHR11937">
    <property type="entry name" value="ACTIN"/>
    <property type="match status" value="1"/>
</dbReference>
<organism evidence="2 3">
    <name type="scientific">Trypanosoma rangeli</name>
    <dbReference type="NCBI Taxonomy" id="5698"/>
    <lineage>
        <taxon>Eukaryota</taxon>
        <taxon>Discoba</taxon>
        <taxon>Euglenozoa</taxon>
        <taxon>Kinetoplastea</taxon>
        <taxon>Metakinetoplastina</taxon>
        <taxon>Trypanosomatida</taxon>
        <taxon>Trypanosomatidae</taxon>
        <taxon>Trypanosoma</taxon>
        <taxon>Herpetosoma</taxon>
    </lineage>
</organism>
<dbReference type="OrthoDB" id="7340501at2759"/>
<dbReference type="Proteomes" id="UP000283634">
    <property type="component" value="Unassembled WGS sequence"/>
</dbReference>
<dbReference type="Pfam" id="PF00022">
    <property type="entry name" value="Actin"/>
    <property type="match status" value="1"/>
</dbReference>
<evidence type="ECO:0000313" key="3">
    <source>
        <dbReference type="Proteomes" id="UP000283634"/>
    </source>
</evidence>
<comment type="caution">
    <text evidence="2">The sequence shown here is derived from an EMBL/GenBank/DDBJ whole genome shotgun (WGS) entry which is preliminary data.</text>
</comment>
<reference evidence="2 3" key="1">
    <citation type="journal article" date="2018" name="BMC Genomics">
        <title>Genomic comparison of Trypanosoma conorhini and Trypanosoma rangeli to Trypanosoma cruzi strains of high and low virulence.</title>
        <authorList>
            <person name="Bradwell K.R."/>
            <person name="Koparde V.N."/>
            <person name="Matveyev A.V."/>
            <person name="Serrano M.G."/>
            <person name="Alves J.M."/>
            <person name="Parikh H."/>
            <person name="Huang B."/>
            <person name="Lee V."/>
            <person name="Espinosa-Alvarez O."/>
            <person name="Ortiz P.A."/>
            <person name="Costa-Martins A.G."/>
            <person name="Teixeira M.M."/>
            <person name="Buck G.A."/>
        </authorList>
    </citation>
    <scope>NUCLEOTIDE SEQUENCE [LARGE SCALE GENOMIC DNA]</scope>
    <source>
        <strain evidence="2 3">AM80</strain>
    </source>
</reference>
<dbReference type="VEuPathDB" id="TriTrypDB:TRSC58_01920"/>
<dbReference type="InterPro" id="IPR004000">
    <property type="entry name" value="Actin"/>
</dbReference>
<dbReference type="PRINTS" id="PR00190">
    <property type="entry name" value="ACTIN"/>
</dbReference>
<keyword evidence="3" id="KW-1185">Reference proteome</keyword>
<gene>
    <name evidence="2" type="ORF">TraAM80_04758</name>
</gene>
<dbReference type="SMART" id="SM00268">
    <property type="entry name" value="ACTIN"/>
    <property type="match status" value="1"/>
</dbReference>
<dbReference type="SUPFAM" id="SSF53067">
    <property type="entry name" value="Actin-like ATPase domain"/>
    <property type="match status" value="2"/>
</dbReference>
<dbReference type="Gene3D" id="3.90.640.10">
    <property type="entry name" value="Actin, Chain A, domain 4"/>
    <property type="match status" value="1"/>
</dbReference>
<dbReference type="AlphaFoldDB" id="A0A422NI92"/>
<name>A0A422NI92_TRYRA</name>
<comment type="similarity">
    <text evidence="1">Belongs to the actin family.</text>
</comment>
<dbReference type="VEuPathDB" id="TriTrypDB:TRSC58_05914"/>
<evidence type="ECO:0000313" key="2">
    <source>
        <dbReference type="EMBL" id="RNF05185.1"/>
    </source>
</evidence>
<dbReference type="InterPro" id="IPR043129">
    <property type="entry name" value="ATPase_NBD"/>
</dbReference>
<dbReference type="GeneID" id="40328691"/>
<accession>A0A422NI92</accession>
<evidence type="ECO:0000256" key="1">
    <source>
        <dbReference type="RuleBase" id="RU000487"/>
    </source>
</evidence>
<dbReference type="RefSeq" id="XP_029238534.1">
    <property type="nucleotide sequence ID" value="XM_029381672.1"/>
</dbReference>
<protein>
    <submittedName>
        <fullName evidence="2">Putative actin</fullName>
    </submittedName>
</protein>